<dbReference type="OrthoDB" id="19471at2759"/>
<dbReference type="InterPro" id="IPR025697">
    <property type="entry name" value="CLU_dom"/>
</dbReference>
<accession>L8GZ96</accession>
<evidence type="ECO:0000259" key="2">
    <source>
        <dbReference type="PROSITE" id="PS51823"/>
    </source>
</evidence>
<feature type="region of interest" description="Disordered" evidence="1">
    <location>
        <begin position="1054"/>
        <end position="1105"/>
    </location>
</feature>
<feature type="compositionally biased region" description="Basic and acidic residues" evidence="1">
    <location>
        <begin position="215"/>
        <end position="229"/>
    </location>
</feature>
<dbReference type="GeneID" id="14919007"/>
<feature type="region of interest" description="Disordered" evidence="1">
    <location>
        <begin position="157"/>
        <end position="259"/>
    </location>
</feature>
<feature type="domain" description="Clu" evidence="2">
    <location>
        <begin position="237"/>
        <end position="496"/>
    </location>
</feature>
<dbReference type="Proteomes" id="UP000011083">
    <property type="component" value="Unassembled WGS sequence"/>
</dbReference>
<reference evidence="3 4" key="1">
    <citation type="journal article" date="2013" name="Genome Biol.">
        <title>Genome of Acanthamoeba castellanii highlights extensive lateral gene transfer and early evolution of tyrosine kinase signaling.</title>
        <authorList>
            <person name="Clarke M."/>
            <person name="Lohan A.J."/>
            <person name="Liu B."/>
            <person name="Lagkouvardos I."/>
            <person name="Roy S."/>
            <person name="Zafar N."/>
            <person name="Bertelli C."/>
            <person name="Schilde C."/>
            <person name="Kianianmomeni A."/>
            <person name="Burglin T.R."/>
            <person name="Frech C."/>
            <person name="Turcotte B."/>
            <person name="Kopec K.O."/>
            <person name="Synnott J.M."/>
            <person name="Choo C."/>
            <person name="Paponov I."/>
            <person name="Finkler A."/>
            <person name="Soon Heng Tan C."/>
            <person name="Hutchins A.P."/>
            <person name="Weinmeier T."/>
            <person name="Rattei T."/>
            <person name="Chu J.S."/>
            <person name="Gimenez G."/>
            <person name="Irimia M."/>
            <person name="Rigden D.J."/>
            <person name="Fitzpatrick D.A."/>
            <person name="Lorenzo-Morales J."/>
            <person name="Bateman A."/>
            <person name="Chiu C.H."/>
            <person name="Tang P."/>
            <person name="Hegemann P."/>
            <person name="Fromm H."/>
            <person name="Raoult D."/>
            <person name="Greub G."/>
            <person name="Miranda-Saavedra D."/>
            <person name="Chen N."/>
            <person name="Nash P."/>
            <person name="Ginger M.L."/>
            <person name="Horn M."/>
            <person name="Schaap P."/>
            <person name="Caler L."/>
            <person name="Loftus B."/>
        </authorList>
    </citation>
    <scope>NUCLEOTIDE SEQUENCE [LARGE SCALE GENOMIC DNA]</scope>
    <source>
        <strain evidence="3 4">Neff</strain>
    </source>
</reference>
<dbReference type="KEGG" id="acan:ACA1_370310"/>
<feature type="compositionally biased region" description="Acidic residues" evidence="1">
    <location>
        <begin position="59"/>
        <end position="82"/>
    </location>
</feature>
<feature type="compositionally biased region" description="Basic and acidic residues" evidence="1">
    <location>
        <begin position="122"/>
        <end position="134"/>
    </location>
</feature>
<dbReference type="Pfam" id="PF13236">
    <property type="entry name" value="CLU"/>
    <property type="match status" value="1"/>
</dbReference>
<feature type="compositionally biased region" description="Pro residues" evidence="1">
    <location>
        <begin position="1207"/>
        <end position="1226"/>
    </location>
</feature>
<organism evidence="3 4">
    <name type="scientific">Acanthamoeba castellanii (strain ATCC 30010 / Neff)</name>
    <dbReference type="NCBI Taxonomy" id="1257118"/>
    <lineage>
        <taxon>Eukaryota</taxon>
        <taxon>Amoebozoa</taxon>
        <taxon>Discosea</taxon>
        <taxon>Longamoebia</taxon>
        <taxon>Centramoebida</taxon>
        <taxon>Acanthamoebidae</taxon>
        <taxon>Acanthamoeba</taxon>
    </lineage>
</organism>
<protein>
    <recommendedName>
        <fullName evidence="2">Clu domain-containing protein</fullName>
    </recommendedName>
</protein>
<feature type="compositionally biased region" description="Low complexity" evidence="1">
    <location>
        <begin position="1196"/>
        <end position="1205"/>
    </location>
</feature>
<proteinExistence type="predicted"/>
<gene>
    <name evidence="3" type="ORF">ACA1_370310</name>
</gene>
<dbReference type="AlphaFoldDB" id="L8GZ96"/>
<dbReference type="PANTHER" id="PTHR12601">
    <property type="entry name" value="EUKARYOTIC TRANSLATION INITIATION FACTOR 3 SUBUNIT EIF-3"/>
    <property type="match status" value="1"/>
</dbReference>
<evidence type="ECO:0000313" key="3">
    <source>
        <dbReference type="EMBL" id="ELR18277.1"/>
    </source>
</evidence>
<dbReference type="EMBL" id="KB007960">
    <property type="protein sequence ID" value="ELR18277.1"/>
    <property type="molecule type" value="Genomic_DNA"/>
</dbReference>
<sequence length="1226" mass="135876">MDEDTACYVFDATPTSPLTLPHSPGNAQVPTSEEPPTGGAPESAYGCYGFRPSSVYLGTEDDDNEAEEAEDEEDGGDGDEEVHFDLAYQVTDGEPEIADDGDTTRVERIGGNSYVLDSADTSPRDHADDDRNEPVVESGGAYVLDAVGAIRASKNVLRSGGGHKQKQPQQQQRDDLVGSSSVVYTSTFDAESENEREDASTQLHQSASPRGSTTGKRDYSTARESQEQRKRQHLGPRGAAATGLGQSDTAMSPRMTQQERKDLQWNEVFQQLHGEMRARHREGRPSLEVYTKLSHHAHDFLSAAETYGKIIISERYLSNDLKTIKPVDMGGAAGGTKYICRGILFKFSVDTKIRGATKLVYMYGGKKPCDEKAMKAGGHELKGLEGYFHSGVDALHCPLMVIIDFRGYRLTAMSTLPIGIDTLLYGSGDAGKTVKADNVLLNEAMEKAGEHLNLASHLVGDKMITGPGDIEGHLGRDGRFYVIDYARTFPPEGPPPNLDGWDRRSVFYELLRPELVQRYPRQLSSDAFSNWQLHEPRMKTLNDEVTKARHYLHHVVIPEFAEKLKDPQFTESFFPSVYHPSFIFNQKRRHRQQLIMGRSAQWNDEKDETLLCYSLHKHGINVRHLGRLRACLLADTSVEPSAAAPEGVDTRNVGALAFLGPPGGSQISPLAKIKALLLAEMAARVIKNLARKKMRRLFRKSKLPSEEPYRKMMSTIINSTLHTTRNQRFWARKVRKPLIKKFGESALGPDELDGATLRKTIKEAQLEPILIRSLTRHGVTWLARVLAMLGISIGVAAWTALLNNPFARLQPSDIVLIGARVKYQSVIDYSEGVAMYLEAKKQRRRIVKELTLEEHDTDAGMIGASPDDLRLLSFANDKLHLSLSVNTQHTAGRVYLGPRELTWSGVGCALLEMCKLASGPMQHYLVRAIETFEECLDDDNEKDDPLLRFNYGESLCLKAAWDCMVSKQSVAAHTDMTRGKRVLEEALGLTETGDTNRARVLSYANTLYQDCLGFYTHSIVKGPRILPMQAAFMEFGVEMTDLVLRVFTSAERSLTGEEKNESEAKGESDRPAQQKEVLNESKGKGSASSDCDGSESEEMEGIAQPNSSSALFAQGQQMIRDVLREEPTLAVDLLAECSGSLRRYKRVLAEWGVPHMHRPDETEYLIAKLRARTTRFPRPAIAAKLAEAEEQARIDAAIAADRSSATPPAPTFPRMYPGPTPPADLP</sequence>
<dbReference type="InterPro" id="IPR033646">
    <property type="entry name" value="CLU-central"/>
</dbReference>
<feature type="compositionally biased region" description="Basic and acidic residues" evidence="1">
    <location>
        <begin position="1054"/>
        <end position="1083"/>
    </location>
</feature>
<evidence type="ECO:0000313" key="4">
    <source>
        <dbReference type="Proteomes" id="UP000011083"/>
    </source>
</evidence>
<dbReference type="GO" id="GO:0005737">
    <property type="term" value="C:cytoplasm"/>
    <property type="evidence" value="ECO:0007669"/>
    <property type="project" value="TreeGrafter"/>
</dbReference>
<dbReference type="PROSITE" id="PS51823">
    <property type="entry name" value="CLU"/>
    <property type="match status" value="1"/>
</dbReference>
<evidence type="ECO:0000256" key="1">
    <source>
        <dbReference type="SAM" id="MobiDB-lite"/>
    </source>
</evidence>
<feature type="compositionally biased region" description="Low complexity" evidence="1">
    <location>
        <begin position="13"/>
        <end position="24"/>
    </location>
</feature>
<dbReference type="RefSeq" id="XP_004340297.1">
    <property type="nucleotide sequence ID" value="XM_004340249.1"/>
</dbReference>
<dbReference type="VEuPathDB" id="AmoebaDB:ACA1_370310"/>
<dbReference type="GO" id="GO:0003729">
    <property type="term" value="F:mRNA binding"/>
    <property type="evidence" value="ECO:0007669"/>
    <property type="project" value="TreeGrafter"/>
</dbReference>
<feature type="compositionally biased region" description="Polar residues" evidence="1">
    <location>
        <begin position="178"/>
        <end position="189"/>
    </location>
</feature>
<dbReference type="GO" id="GO:0048312">
    <property type="term" value="P:intracellular distribution of mitochondria"/>
    <property type="evidence" value="ECO:0007669"/>
    <property type="project" value="TreeGrafter"/>
</dbReference>
<feature type="region of interest" description="Disordered" evidence="1">
    <location>
        <begin position="1"/>
        <end position="139"/>
    </location>
</feature>
<dbReference type="Pfam" id="PF12807">
    <property type="entry name" value="eIF3_p135"/>
    <property type="match status" value="1"/>
</dbReference>
<feature type="compositionally biased region" description="Polar residues" evidence="1">
    <location>
        <begin position="244"/>
        <end position="256"/>
    </location>
</feature>
<name>L8GZ96_ACACF</name>
<keyword evidence="4" id="KW-1185">Reference proteome</keyword>
<feature type="compositionally biased region" description="Polar residues" evidence="1">
    <location>
        <begin position="200"/>
        <end position="214"/>
    </location>
</feature>
<dbReference type="InterPro" id="IPR027523">
    <property type="entry name" value="CLU_prot"/>
</dbReference>
<feature type="region of interest" description="Disordered" evidence="1">
    <location>
        <begin position="1196"/>
        <end position="1226"/>
    </location>
</feature>
<dbReference type="PANTHER" id="PTHR12601:SF6">
    <property type="entry name" value="CLUSTERED MITOCHONDRIA PROTEIN HOMOLOG"/>
    <property type="match status" value="1"/>
</dbReference>